<comment type="caution">
    <text evidence="5">The sequence shown here is derived from an EMBL/GenBank/DDBJ whole genome shotgun (WGS) entry which is preliminary data.</text>
</comment>
<dbReference type="InterPro" id="IPR050789">
    <property type="entry name" value="Diverse_Enzym_Activities"/>
</dbReference>
<dbReference type="Pfam" id="PF00144">
    <property type="entry name" value="Beta-lactamase"/>
    <property type="match status" value="1"/>
</dbReference>
<reference evidence="5 6" key="1">
    <citation type="submission" date="2020-04" db="EMBL/GenBank/DDBJ databases">
        <title>CFH 90308 Microbacterium sp.</title>
        <authorList>
            <person name="Nie G."/>
            <person name="Ming H."/>
            <person name="Xia T."/>
        </authorList>
    </citation>
    <scope>NUCLEOTIDE SEQUENCE [LARGE SCALE GENOMIC DNA]</scope>
    <source>
        <strain evidence="5 6">CFH 90308</strain>
    </source>
</reference>
<protein>
    <submittedName>
        <fullName evidence="5">Serine hydrolase</fullName>
    </submittedName>
</protein>
<feature type="region of interest" description="Disordered" evidence="2">
    <location>
        <begin position="566"/>
        <end position="590"/>
    </location>
</feature>
<organism evidence="5 6">
    <name type="scientific">Microbacterium salsuginis</name>
    <dbReference type="NCBI Taxonomy" id="2722803"/>
    <lineage>
        <taxon>Bacteria</taxon>
        <taxon>Bacillati</taxon>
        <taxon>Actinomycetota</taxon>
        <taxon>Actinomycetes</taxon>
        <taxon>Micrococcales</taxon>
        <taxon>Microbacteriaceae</taxon>
        <taxon>Microbacterium</taxon>
    </lineage>
</organism>
<keyword evidence="1 5" id="KW-0378">Hydrolase</keyword>
<dbReference type="SUPFAM" id="SSF56601">
    <property type="entry name" value="beta-lactamase/transpeptidase-like"/>
    <property type="match status" value="1"/>
</dbReference>
<dbReference type="PANTHER" id="PTHR43283:SF11">
    <property type="entry name" value="BETA-LACTAMASE-RELATED DOMAIN-CONTAINING PROTEIN"/>
    <property type="match status" value="1"/>
</dbReference>
<dbReference type="Gene3D" id="2.60.120.260">
    <property type="entry name" value="Galactose-binding domain-like"/>
    <property type="match status" value="1"/>
</dbReference>
<sequence length="590" mass="63863">MVHPTVGFGFLRLSRALTSCVAAVGLTVCAQSAVPHAVAEAPTVTSAEISFAEPGLTLRSASPRQIAPTARYIDQIEEDITRFLRPSPTDPVYPGAVALAVHDGEIVAHDAVGYALRYLNDTPTDIPPDQWIPMQRNTIFDLASMTKLFTSIAAVQLIEDGRIALDAPVTRYIPEFAANGKSDITMLNLLTHTSGLPPDPKPRLCEYPTREQQWEAVYGVEPATPPNQAFLYSDMNMMTLGKVIETVTGRSLDRVIARSITEPLRMAETMYNPPASLKPRIAAEEYQPWTGRGIVWGSVHDENAYCVGGVSGHAGIFSTASDIAVLAQTLLNGGQYKGTRILEEQSVRTLFTDYNQAFPGHAHGLGFELDQRRYMGALSSPVSAGHTGFAGTSIVIDPLAHSFMILLTNRVHPSRSWGADNPPRAAVATDLAMLPPVRPTRGRTAWFAGPVDDANATLTAPVAVPDGGADLSFDLWYDTSETDSGAVHASSDGGATWQLVPLSLRTGGDRWQTDGTFTGFEGRQWLEATAQLDPSTTHLRWTYTTGSEAHGRGVYVDAVTVTGEQGPIFDDSRRADASQFQPDDWVESRR</sequence>
<evidence type="ECO:0000256" key="1">
    <source>
        <dbReference type="ARBA" id="ARBA00022801"/>
    </source>
</evidence>
<feature type="chain" id="PRO_5045814373" evidence="3">
    <location>
        <begin position="31"/>
        <end position="590"/>
    </location>
</feature>
<evidence type="ECO:0000256" key="3">
    <source>
        <dbReference type="SAM" id="SignalP"/>
    </source>
</evidence>
<dbReference type="Gene3D" id="3.40.710.10">
    <property type="entry name" value="DD-peptidase/beta-lactamase superfamily"/>
    <property type="match status" value="1"/>
</dbReference>
<dbReference type="EMBL" id="JABACI010000002">
    <property type="protein sequence ID" value="NLP84166.1"/>
    <property type="molecule type" value="Genomic_DNA"/>
</dbReference>
<accession>A0ABX1KAV3</accession>
<dbReference type="Pfam" id="PF20773">
    <property type="entry name" value="InhA-like_MAM"/>
    <property type="match status" value="1"/>
</dbReference>
<feature type="domain" description="Beta-lactamase-related" evidence="4">
    <location>
        <begin position="82"/>
        <end position="427"/>
    </location>
</feature>
<dbReference type="PANTHER" id="PTHR43283">
    <property type="entry name" value="BETA-LACTAMASE-RELATED"/>
    <property type="match status" value="1"/>
</dbReference>
<keyword evidence="3" id="KW-0732">Signal</keyword>
<feature type="signal peptide" evidence="3">
    <location>
        <begin position="1"/>
        <end position="30"/>
    </location>
</feature>
<dbReference type="InterPro" id="IPR001466">
    <property type="entry name" value="Beta-lactam-related"/>
</dbReference>
<dbReference type="InterPro" id="IPR012338">
    <property type="entry name" value="Beta-lactam/transpept-like"/>
</dbReference>
<keyword evidence="6" id="KW-1185">Reference proteome</keyword>
<evidence type="ECO:0000313" key="6">
    <source>
        <dbReference type="Proteomes" id="UP001429745"/>
    </source>
</evidence>
<name>A0ABX1KAV3_9MICO</name>
<gene>
    <name evidence="5" type="ORF">HF576_09905</name>
</gene>
<proteinExistence type="predicted"/>
<dbReference type="GO" id="GO:0016787">
    <property type="term" value="F:hydrolase activity"/>
    <property type="evidence" value="ECO:0007669"/>
    <property type="project" value="UniProtKB-KW"/>
</dbReference>
<evidence type="ECO:0000256" key="2">
    <source>
        <dbReference type="SAM" id="MobiDB-lite"/>
    </source>
</evidence>
<evidence type="ECO:0000313" key="5">
    <source>
        <dbReference type="EMBL" id="NLP84166.1"/>
    </source>
</evidence>
<evidence type="ECO:0000259" key="4">
    <source>
        <dbReference type="Pfam" id="PF00144"/>
    </source>
</evidence>
<dbReference type="Proteomes" id="UP001429745">
    <property type="component" value="Unassembled WGS sequence"/>
</dbReference>